<dbReference type="InterPro" id="IPR012677">
    <property type="entry name" value="Nucleotide-bd_a/b_plait_sf"/>
</dbReference>
<dbReference type="PROSITE" id="PS50102">
    <property type="entry name" value="RRM"/>
    <property type="match status" value="1"/>
</dbReference>
<organism evidence="9 10">
    <name type="scientific">Acrobeloides nanus</name>
    <dbReference type="NCBI Taxonomy" id="290746"/>
    <lineage>
        <taxon>Eukaryota</taxon>
        <taxon>Metazoa</taxon>
        <taxon>Ecdysozoa</taxon>
        <taxon>Nematoda</taxon>
        <taxon>Chromadorea</taxon>
        <taxon>Rhabditida</taxon>
        <taxon>Tylenchina</taxon>
        <taxon>Cephalobomorpha</taxon>
        <taxon>Cephaloboidea</taxon>
        <taxon>Cephalobidae</taxon>
        <taxon>Acrobeloides</taxon>
    </lineage>
</organism>
<dbReference type="Pfam" id="PF00076">
    <property type="entry name" value="RRM_1"/>
    <property type="match status" value="1"/>
</dbReference>
<dbReference type="Gene3D" id="3.30.70.330">
    <property type="match status" value="1"/>
</dbReference>
<evidence type="ECO:0000256" key="5">
    <source>
        <dbReference type="HAMAP-Rule" id="MF_03006"/>
    </source>
</evidence>
<feature type="region of interest" description="Disordered" evidence="7">
    <location>
        <begin position="187"/>
        <end position="206"/>
    </location>
</feature>
<comment type="subunit">
    <text evidence="5">Component of the eukaryotic translation initiation factor 3 (eIF-3) complex.</text>
</comment>
<keyword evidence="3 6" id="KW-0694">RNA-binding</keyword>
<evidence type="ECO:0000256" key="6">
    <source>
        <dbReference type="PROSITE-ProRule" id="PRU00176"/>
    </source>
</evidence>
<dbReference type="GO" id="GO:0033290">
    <property type="term" value="C:eukaryotic 48S preinitiation complex"/>
    <property type="evidence" value="ECO:0007669"/>
    <property type="project" value="UniProtKB-UniRule"/>
</dbReference>
<keyword evidence="9" id="KW-1185">Reference proteome</keyword>
<evidence type="ECO:0000256" key="7">
    <source>
        <dbReference type="SAM" id="MobiDB-lite"/>
    </source>
</evidence>
<dbReference type="SMART" id="SM00360">
    <property type="entry name" value="RRM"/>
    <property type="match status" value="1"/>
</dbReference>
<proteinExistence type="inferred from homology"/>
<evidence type="ECO:0000313" key="9">
    <source>
        <dbReference type="Proteomes" id="UP000887540"/>
    </source>
</evidence>
<feature type="compositionally biased region" description="Polar residues" evidence="7">
    <location>
        <begin position="1"/>
        <end position="10"/>
    </location>
</feature>
<dbReference type="InterPro" id="IPR000504">
    <property type="entry name" value="RRM_dom"/>
</dbReference>
<keyword evidence="1 5" id="KW-0963">Cytoplasm</keyword>
<keyword evidence="2 5" id="KW-0396">Initiation factor</keyword>
<reference evidence="10" key="1">
    <citation type="submission" date="2022-11" db="UniProtKB">
        <authorList>
            <consortium name="WormBaseParasite"/>
        </authorList>
    </citation>
    <scope>IDENTIFICATION</scope>
</reference>
<feature type="region of interest" description="Disordered" evidence="7">
    <location>
        <begin position="1"/>
        <end position="21"/>
    </location>
</feature>
<dbReference type="GO" id="GO:0016282">
    <property type="term" value="C:eukaryotic 43S preinitiation complex"/>
    <property type="evidence" value="ECO:0007669"/>
    <property type="project" value="UniProtKB-UniRule"/>
</dbReference>
<dbReference type="InterPro" id="IPR017334">
    <property type="entry name" value="eIF3_g"/>
</dbReference>
<dbReference type="InterPro" id="IPR035979">
    <property type="entry name" value="RBD_domain_sf"/>
</dbReference>
<evidence type="ECO:0000313" key="10">
    <source>
        <dbReference type="WBParaSite" id="ACRNAN_scaffold15655.g29586.t1"/>
    </source>
</evidence>
<feature type="domain" description="RRM" evidence="8">
    <location>
        <begin position="239"/>
        <end position="320"/>
    </location>
</feature>
<dbReference type="GO" id="GO:0001732">
    <property type="term" value="P:formation of cytoplasmic translation initiation complex"/>
    <property type="evidence" value="ECO:0007669"/>
    <property type="project" value="UniProtKB-UniRule"/>
</dbReference>
<comment type="similarity">
    <text evidence="5">Belongs to the eIF-3 subunit G family.</text>
</comment>
<dbReference type="GO" id="GO:0005852">
    <property type="term" value="C:eukaryotic translation initiation factor 3 complex"/>
    <property type="evidence" value="ECO:0007669"/>
    <property type="project" value="UniProtKB-UniRule"/>
</dbReference>
<dbReference type="WBParaSite" id="ACRNAN_scaffold15655.g29586.t1">
    <property type="protein sequence ID" value="ACRNAN_scaffold15655.g29586.t1"/>
    <property type="gene ID" value="ACRNAN_scaffold15655.g29586"/>
</dbReference>
<dbReference type="InterPro" id="IPR024675">
    <property type="entry name" value="eIF3g_N"/>
</dbReference>
<evidence type="ECO:0000256" key="4">
    <source>
        <dbReference type="ARBA" id="ARBA00022917"/>
    </source>
</evidence>
<protein>
    <recommendedName>
        <fullName evidence="5">Eukaryotic translation initiation factor 3 subunit G</fullName>
        <shortName evidence="5">eIF3g</shortName>
    </recommendedName>
    <alternativeName>
        <fullName evidence="5">Eukaryotic translation initiation factor 3 RNA-binding subunit</fullName>
        <shortName evidence="5">eIF-3 RNA-binding subunit</shortName>
    </alternativeName>
    <alternativeName>
        <fullName evidence="5">Eukaryotic translation initiation factor 3 subunit 4</fullName>
    </alternativeName>
</protein>
<sequence>MSNIEMTTSTTEDKDKPSTIVASDSSTTLANILENYSDTGPISWVEEIDREETSLRREFIKDGIKTVFDVIDDKDAGGKCEVITTFKIITKKVPKAIAERKKWTKFGESKSDESGPNISTTYVAEEVGLEFLPSAMLESDLQRRENKEASTTKKPFMVCRTCKSEDHRTVYCPYKEDYEKLEEFERNLEKTPSEEGTLKEEEKSAKSEIYVPPVKRDGSMAYSSLQKIREKQREKQDECTLRVTNLPSQFSEEELLELFSGGKREIIDRHFMPYDDPVKMQPKGFAFITYKERKYAEEALKKLNGKRMNFVVLSVDWSKPNP</sequence>
<dbReference type="AlphaFoldDB" id="A0A914CXS7"/>
<accession>A0A914CXS7</accession>
<dbReference type="GO" id="GO:0003743">
    <property type="term" value="F:translation initiation factor activity"/>
    <property type="evidence" value="ECO:0007669"/>
    <property type="project" value="UniProtKB-UniRule"/>
</dbReference>
<dbReference type="PIRSF" id="PIRSF037949">
    <property type="entry name" value="Transl_init_eIF-3_RNA-bind"/>
    <property type="match status" value="1"/>
</dbReference>
<evidence type="ECO:0000256" key="3">
    <source>
        <dbReference type="ARBA" id="ARBA00022884"/>
    </source>
</evidence>
<dbReference type="Proteomes" id="UP000887540">
    <property type="component" value="Unplaced"/>
</dbReference>
<evidence type="ECO:0000259" key="8">
    <source>
        <dbReference type="PROSITE" id="PS50102"/>
    </source>
</evidence>
<dbReference type="HAMAP" id="MF_03006">
    <property type="entry name" value="eIF3g"/>
    <property type="match status" value="1"/>
</dbReference>
<dbReference type="SUPFAM" id="SSF54928">
    <property type="entry name" value="RNA-binding domain, RBD"/>
    <property type="match status" value="1"/>
</dbReference>
<evidence type="ECO:0000256" key="1">
    <source>
        <dbReference type="ARBA" id="ARBA00022490"/>
    </source>
</evidence>
<name>A0A914CXS7_9BILA</name>
<comment type="subcellular location">
    <subcellularLocation>
        <location evidence="5">Cytoplasm</location>
    </subcellularLocation>
</comment>
<evidence type="ECO:0000256" key="2">
    <source>
        <dbReference type="ARBA" id="ARBA00022540"/>
    </source>
</evidence>
<dbReference type="Pfam" id="PF12353">
    <property type="entry name" value="eIF3g"/>
    <property type="match status" value="1"/>
</dbReference>
<dbReference type="PANTHER" id="PTHR10352">
    <property type="entry name" value="EUKARYOTIC TRANSLATION INITIATION FACTOR 3 SUBUNIT G"/>
    <property type="match status" value="1"/>
</dbReference>
<dbReference type="GO" id="GO:0003723">
    <property type="term" value="F:RNA binding"/>
    <property type="evidence" value="ECO:0007669"/>
    <property type="project" value="UniProtKB-UniRule"/>
</dbReference>
<keyword evidence="4 5" id="KW-0648">Protein biosynthesis</keyword>
<comment type="function">
    <text evidence="5">RNA-binding component of the eukaryotic translation initiation factor 3 (eIF-3) complex, which is involved in protein synthesis of a specialized repertoire of mRNAs and, together with other initiation factors, stimulates binding of mRNA and methionyl-tRNAi to the 40S ribosome. The eIF-3 complex specifically targets and initiates translation of a subset of mRNAs involved in cell proliferation. This subunit can bind 18S rRNA.</text>
</comment>